<evidence type="ECO:0000313" key="7">
    <source>
        <dbReference type="EMBL" id="WDR03885.1"/>
    </source>
</evidence>
<protein>
    <submittedName>
        <fullName evidence="7">ABC transporter permease</fullName>
    </submittedName>
</protein>
<evidence type="ECO:0000256" key="3">
    <source>
        <dbReference type="ARBA" id="ARBA00022692"/>
    </source>
</evidence>
<dbReference type="PANTHER" id="PTHR32196:SF72">
    <property type="entry name" value="RIBOSE IMPORT PERMEASE PROTEIN RBSC"/>
    <property type="match status" value="1"/>
</dbReference>
<evidence type="ECO:0000256" key="2">
    <source>
        <dbReference type="ARBA" id="ARBA00022475"/>
    </source>
</evidence>
<keyword evidence="3 6" id="KW-0812">Transmembrane</keyword>
<dbReference type="EMBL" id="CP118246">
    <property type="protein sequence ID" value="WDR03885.1"/>
    <property type="molecule type" value="Genomic_DNA"/>
</dbReference>
<dbReference type="CDD" id="cd06579">
    <property type="entry name" value="TM_PBP1_transp_AraH_like"/>
    <property type="match status" value="1"/>
</dbReference>
<keyword evidence="4 6" id="KW-1133">Transmembrane helix</keyword>
<evidence type="ECO:0000256" key="5">
    <source>
        <dbReference type="ARBA" id="ARBA00023136"/>
    </source>
</evidence>
<evidence type="ECO:0000256" key="6">
    <source>
        <dbReference type="SAM" id="Phobius"/>
    </source>
</evidence>
<keyword evidence="2" id="KW-1003">Cell membrane</keyword>
<organism evidence="7 8">
    <name type="scientific">Devosia algicola</name>
    <dbReference type="NCBI Taxonomy" id="3026418"/>
    <lineage>
        <taxon>Bacteria</taxon>
        <taxon>Pseudomonadati</taxon>
        <taxon>Pseudomonadota</taxon>
        <taxon>Alphaproteobacteria</taxon>
        <taxon>Hyphomicrobiales</taxon>
        <taxon>Devosiaceae</taxon>
        <taxon>Devosia</taxon>
    </lineage>
</organism>
<dbReference type="InterPro" id="IPR001851">
    <property type="entry name" value="ABC_transp_permease"/>
</dbReference>
<dbReference type="Proteomes" id="UP001220530">
    <property type="component" value="Chromosome"/>
</dbReference>
<feature type="transmembrane region" description="Helical" evidence="6">
    <location>
        <begin position="119"/>
        <end position="139"/>
    </location>
</feature>
<evidence type="ECO:0000256" key="1">
    <source>
        <dbReference type="ARBA" id="ARBA00004651"/>
    </source>
</evidence>
<keyword evidence="5 6" id="KW-0472">Membrane</keyword>
<reference evidence="7 8" key="1">
    <citation type="submission" date="2023-02" db="EMBL/GenBank/DDBJ databases">
        <title>Devosia algicola sp. nov., isolated from the phycosphere of marine algae.</title>
        <authorList>
            <person name="Kim J.M."/>
            <person name="Lee J.K."/>
            <person name="Choi B.J."/>
            <person name="Bayburt H."/>
            <person name="Jeon C.O."/>
        </authorList>
    </citation>
    <scope>NUCLEOTIDE SEQUENCE [LARGE SCALE GENOMIC DNA]</scope>
    <source>
        <strain evidence="7 8">G20-9</strain>
    </source>
</reference>
<evidence type="ECO:0000313" key="8">
    <source>
        <dbReference type="Proteomes" id="UP001220530"/>
    </source>
</evidence>
<accession>A0ABY7YSP5</accession>
<feature type="transmembrane region" description="Helical" evidence="6">
    <location>
        <begin position="74"/>
        <end position="107"/>
    </location>
</feature>
<dbReference type="RefSeq" id="WP_282220272.1">
    <property type="nucleotide sequence ID" value="NZ_CP118246.1"/>
</dbReference>
<keyword evidence="8" id="KW-1185">Reference proteome</keyword>
<gene>
    <name evidence="7" type="ORF">PSQ19_07590</name>
</gene>
<dbReference type="Pfam" id="PF02653">
    <property type="entry name" value="BPD_transp_2"/>
    <property type="match status" value="1"/>
</dbReference>
<comment type="subcellular location">
    <subcellularLocation>
        <location evidence="1">Cell membrane</location>
        <topology evidence="1">Multi-pass membrane protein</topology>
    </subcellularLocation>
</comment>
<feature type="transmembrane region" description="Helical" evidence="6">
    <location>
        <begin position="40"/>
        <end position="62"/>
    </location>
</feature>
<dbReference type="PANTHER" id="PTHR32196">
    <property type="entry name" value="ABC TRANSPORTER PERMEASE PROTEIN YPHD-RELATED-RELATED"/>
    <property type="match status" value="1"/>
</dbReference>
<proteinExistence type="predicted"/>
<name>A0ABY7YSP5_9HYPH</name>
<evidence type="ECO:0000256" key="4">
    <source>
        <dbReference type="ARBA" id="ARBA00022989"/>
    </source>
</evidence>
<sequence length="166" mass="17285">MIALFWYLMAAMRTGRNILAVGGNPSAARYAGISIERTEFLVYVLSGAAAGLVGYLWTARFAIAYTQAAEGREFAIIAACVIGGVSIAGGRGTVIGAVLGAGFITIIDTALPFLRISPFAQTAILGAVILIAVAANAWTERKPGRQILRRDDASASQDSHSHGSAT</sequence>